<keyword evidence="1" id="KW-0812">Transmembrane</keyword>
<keyword evidence="1" id="KW-1133">Transmembrane helix</keyword>
<name>A0A2X0RVS2_BROTH</name>
<accession>A0A2X0RVS2</accession>
<dbReference type="Proteomes" id="UP000270190">
    <property type="component" value="Unassembled WGS sequence"/>
</dbReference>
<evidence type="ECO:0000256" key="1">
    <source>
        <dbReference type="SAM" id="Phobius"/>
    </source>
</evidence>
<gene>
    <name evidence="2" type="ORF">BTBSAS_310004</name>
</gene>
<dbReference type="AlphaFoldDB" id="A0A2X0RVS2"/>
<sequence length="74" mass="8736">MDFILMFKERLIYATIFFIFIILNVFWIINLCKNLDKDPKVSHLLSILKICLACILIIIFSLLIFLSLMFGYNS</sequence>
<dbReference type="EMBL" id="OUNC01000025">
    <property type="protein sequence ID" value="SPP28956.1"/>
    <property type="molecule type" value="Genomic_DNA"/>
</dbReference>
<organism evidence="2 3">
    <name type="scientific">Brochothrix thermosphacta</name>
    <name type="common">Microbacterium thermosphactum</name>
    <dbReference type="NCBI Taxonomy" id="2756"/>
    <lineage>
        <taxon>Bacteria</taxon>
        <taxon>Bacillati</taxon>
        <taxon>Bacillota</taxon>
        <taxon>Bacilli</taxon>
        <taxon>Bacillales</taxon>
        <taxon>Listeriaceae</taxon>
        <taxon>Brochothrix</taxon>
    </lineage>
</organism>
<protein>
    <submittedName>
        <fullName evidence="2">Uncharacterized protein</fullName>
    </submittedName>
</protein>
<reference evidence="3" key="1">
    <citation type="submission" date="2018-04" db="EMBL/GenBank/DDBJ databases">
        <authorList>
            <person name="Illikoud N."/>
        </authorList>
    </citation>
    <scope>NUCLEOTIDE SEQUENCE [LARGE SCALE GENOMIC DNA]</scope>
</reference>
<evidence type="ECO:0000313" key="2">
    <source>
        <dbReference type="EMBL" id="SPP28956.1"/>
    </source>
</evidence>
<feature type="transmembrane region" description="Helical" evidence="1">
    <location>
        <begin position="12"/>
        <end position="32"/>
    </location>
</feature>
<keyword evidence="1" id="KW-0472">Membrane</keyword>
<feature type="transmembrane region" description="Helical" evidence="1">
    <location>
        <begin position="44"/>
        <end position="72"/>
    </location>
</feature>
<proteinExistence type="predicted"/>
<evidence type="ECO:0000313" key="3">
    <source>
        <dbReference type="Proteomes" id="UP000270190"/>
    </source>
</evidence>